<dbReference type="STRING" id="2282107.A0A286UKX1"/>
<feature type="transmembrane region" description="Helical" evidence="2">
    <location>
        <begin position="129"/>
        <end position="149"/>
    </location>
</feature>
<dbReference type="AlphaFoldDB" id="A0A286UKX1"/>
<reference evidence="4 5" key="1">
    <citation type="journal article" date="2017" name="Mol. Ecol.">
        <title>Comparative and population genomic landscape of Phellinus noxius: A hypervariable fungus causing root rot in trees.</title>
        <authorList>
            <person name="Chung C.L."/>
            <person name="Lee T.J."/>
            <person name="Akiba M."/>
            <person name="Lee H.H."/>
            <person name="Kuo T.H."/>
            <person name="Liu D."/>
            <person name="Ke H.M."/>
            <person name="Yokoi T."/>
            <person name="Roa M.B."/>
            <person name="Lu M.J."/>
            <person name="Chang Y.Y."/>
            <person name="Ann P.J."/>
            <person name="Tsai J.N."/>
            <person name="Chen C.Y."/>
            <person name="Tzean S.S."/>
            <person name="Ota Y."/>
            <person name="Hattori T."/>
            <person name="Sahashi N."/>
            <person name="Liou R.F."/>
            <person name="Kikuchi T."/>
            <person name="Tsai I.J."/>
        </authorList>
    </citation>
    <scope>NUCLEOTIDE SEQUENCE [LARGE SCALE GENOMIC DNA]</scope>
    <source>
        <strain evidence="4 5">FFPRI411160</strain>
    </source>
</reference>
<evidence type="ECO:0000256" key="2">
    <source>
        <dbReference type="SAM" id="Phobius"/>
    </source>
</evidence>
<dbReference type="InterPro" id="IPR045339">
    <property type="entry name" value="DUF6534"/>
</dbReference>
<feature type="transmembrane region" description="Helical" evidence="2">
    <location>
        <begin position="56"/>
        <end position="77"/>
    </location>
</feature>
<feature type="transmembrane region" description="Helical" evidence="2">
    <location>
        <begin position="97"/>
        <end position="117"/>
    </location>
</feature>
<feature type="transmembrane region" description="Helical" evidence="2">
    <location>
        <begin position="20"/>
        <end position="44"/>
    </location>
</feature>
<gene>
    <name evidence="4" type="ORF">PNOK_0515200</name>
</gene>
<organism evidence="4 5">
    <name type="scientific">Pyrrhoderma noxium</name>
    <dbReference type="NCBI Taxonomy" id="2282107"/>
    <lineage>
        <taxon>Eukaryota</taxon>
        <taxon>Fungi</taxon>
        <taxon>Dikarya</taxon>
        <taxon>Basidiomycota</taxon>
        <taxon>Agaricomycotina</taxon>
        <taxon>Agaricomycetes</taxon>
        <taxon>Hymenochaetales</taxon>
        <taxon>Hymenochaetaceae</taxon>
        <taxon>Pyrrhoderma</taxon>
    </lineage>
</organism>
<feature type="region of interest" description="Disordered" evidence="1">
    <location>
        <begin position="423"/>
        <end position="450"/>
    </location>
</feature>
<dbReference type="EMBL" id="NBII01000004">
    <property type="protein sequence ID" value="PAV20218.1"/>
    <property type="molecule type" value="Genomic_DNA"/>
</dbReference>
<feature type="domain" description="DUF6534" evidence="3">
    <location>
        <begin position="174"/>
        <end position="260"/>
    </location>
</feature>
<comment type="caution">
    <text evidence="4">The sequence shown here is derived from an EMBL/GenBank/DDBJ whole genome shotgun (WGS) entry which is preliminary data.</text>
</comment>
<accession>A0A286UKX1</accession>
<proteinExistence type="predicted"/>
<dbReference type="InParanoid" id="A0A286UKX1"/>
<evidence type="ECO:0000256" key="1">
    <source>
        <dbReference type="SAM" id="MobiDB-lite"/>
    </source>
</evidence>
<dbReference type="OrthoDB" id="3270417at2759"/>
<protein>
    <recommendedName>
        <fullName evidence="3">DUF6534 domain-containing protein</fullName>
    </recommendedName>
</protein>
<dbReference type="Pfam" id="PF20152">
    <property type="entry name" value="DUF6534"/>
    <property type="match status" value="1"/>
</dbReference>
<evidence type="ECO:0000259" key="3">
    <source>
        <dbReference type="Pfam" id="PF20152"/>
    </source>
</evidence>
<feature type="transmembrane region" description="Helical" evidence="2">
    <location>
        <begin position="210"/>
        <end position="232"/>
    </location>
</feature>
<evidence type="ECO:0000313" key="5">
    <source>
        <dbReference type="Proteomes" id="UP000217199"/>
    </source>
</evidence>
<feature type="transmembrane region" description="Helical" evidence="2">
    <location>
        <begin position="169"/>
        <end position="189"/>
    </location>
</feature>
<feature type="transmembrane region" description="Helical" evidence="2">
    <location>
        <begin position="238"/>
        <end position="257"/>
    </location>
</feature>
<dbReference type="PANTHER" id="PTHR40465:SF1">
    <property type="entry name" value="DUF6534 DOMAIN-CONTAINING PROTEIN"/>
    <property type="match status" value="1"/>
</dbReference>
<dbReference type="Proteomes" id="UP000217199">
    <property type="component" value="Unassembled WGS sequence"/>
</dbReference>
<name>A0A286UKX1_9AGAM</name>
<sequence length="450" mass="50435">MPPPGPPDDFGFGSIELVMAPLYLASVWSMGLWCLGTAQMYFYYSSYSKDPLWLKMHIFLIWTLNTLHQAFLIEVPYQYLIVNFGDRDAVAVLDRFLVASLLISAFACIMVQVIFVLRVWKLSNRNIPVTGYVLLLVLAQFAATCLYFGKAAVLTTFIDLKRAMPITRIVNGISAAADGSIAIILVFLLHRVRTGFNKRSETAISRLIAFTINTGLVTGLCSLLALITGIVLPNTLVFMFFYVLIGRLYMNSLFATLNSRISIRNEIFSNNSNSNNHEATNVTHLTDRFRVSPHSPSPPASRYFSTNLALDHERGSGLNQDREIDFARRSCPPRYTQHSTAGISVTVETTVGSPLDGVSIIEDKIPLPPPLSESSIRSSRPLSRSIYSWDLITDDGSVEGEGERINEGVNEYYFGRSSYPNMRSSYRHSQHQHQRDRSINIHLPPSMTMK</sequence>
<keyword evidence="2" id="KW-0472">Membrane</keyword>
<keyword evidence="5" id="KW-1185">Reference proteome</keyword>
<keyword evidence="2" id="KW-0812">Transmembrane</keyword>
<dbReference type="PANTHER" id="PTHR40465">
    <property type="entry name" value="CHROMOSOME 1, WHOLE GENOME SHOTGUN SEQUENCE"/>
    <property type="match status" value="1"/>
</dbReference>
<keyword evidence="2" id="KW-1133">Transmembrane helix</keyword>
<evidence type="ECO:0000313" key="4">
    <source>
        <dbReference type="EMBL" id="PAV20218.1"/>
    </source>
</evidence>